<comment type="similarity">
    <text evidence="9">Belongs to the histone H1/H5 family.</text>
</comment>
<dbReference type="Pfam" id="PF00538">
    <property type="entry name" value="Linker_histone"/>
    <property type="match status" value="1"/>
</dbReference>
<dbReference type="SMART" id="SM00526">
    <property type="entry name" value="H15"/>
    <property type="match status" value="1"/>
</dbReference>
<evidence type="ECO:0000256" key="8">
    <source>
        <dbReference type="ARBA" id="ARBA00080360"/>
    </source>
</evidence>
<evidence type="ECO:0000256" key="1">
    <source>
        <dbReference type="ARBA" id="ARBA00022454"/>
    </source>
</evidence>
<dbReference type="Gene3D" id="1.10.10.10">
    <property type="entry name" value="Winged helix-like DNA-binding domain superfamily/Winged helix DNA-binding domain"/>
    <property type="match status" value="1"/>
</dbReference>
<name>A0A6P5JY74_PHACI</name>
<evidence type="ECO:0000313" key="13">
    <source>
        <dbReference type="RefSeq" id="XP_020836999.1"/>
    </source>
</evidence>
<sequence>MYWVLFRKMSSDDETQNLQLPCSSDDNVRLNMTWDNSPNATHVSNVVPSPPVGPYTFSQDVAATGEPEKPADISVQPKFQSHPPMIQMVAEALKAKEDKHGTSVAAIKFYIRRKYPAVDMKRLRYLLKQALAKGISDGMLVRPRNSTVTGARGRFKLVSKNKTKVTQTKKSTAAVKPRKKKAARTSEARKVSSEPSTKRKVPASKKKVPTEASTKRKAPATKKTVPTEASTKRKVPASKKKVPTEALPMRKAPATKKKVPVEASTKRKIPATKKTVPTEASTKRKVPSEASTKRKAPATVKKVPVKASTKKKPPEEAKKVTKVGMSKEVSKPKGARDKKDEYKLHECRKHLS</sequence>
<dbReference type="InterPro" id="IPR036388">
    <property type="entry name" value="WH-like_DNA-bd_sf"/>
</dbReference>
<dbReference type="SUPFAM" id="SSF46785">
    <property type="entry name" value="Winged helix' DNA-binding domain"/>
    <property type="match status" value="1"/>
</dbReference>
<feature type="compositionally biased region" description="Basic residues" evidence="10">
    <location>
        <begin position="198"/>
        <end position="207"/>
    </location>
</feature>
<evidence type="ECO:0000256" key="3">
    <source>
        <dbReference type="ARBA" id="ARBA00023242"/>
    </source>
</evidence>
<dbReference type="RefSeq" id="XP_020836999.1">
    <property type="nucleotide sequence ID" value="XM_020981340.1"/>
</dbReference>
<dbReference type="InterPro" id="IPR036390">
    <property type="entry name" value="WH_DNA-bd_sf"/>
</dbReference>
<organism evidence="12 13">
    <name type="scientific">Phascolarctos cinereus</name>
    <name type="common">Koala</name>
    <dbReference type="NCBI Taxonomy" id="38626"/>
    <lineage>
        <taxon>Eukaryota</taxon>
        <taxon>Metazoa</taxon>
        <taxon>Chordata</taxon>
        <taxon>Craniata</taxon>
        <taxon>Vertebrata</taxon>
        <taxon>Euteleostomi</taxon>
        <taxon>Mammalia</taxon>
        <taxon>Metatheria</taxon>
        <taxon>Diprotodontia</taxon>
        <taxon>Phascolarctidae</taxon>
        <taxon>Phascolarctos</taxon>
    </lineage>
</organism>
<dbReference type="GO" id="GO:0003677">
    <property type="term" value="F:DNA binding"/>
    <property type="evidence" value="ECO:0007669"/>
    <property type="project" value="UniProtKB-KW"/>
</dbReference>
<dbReference type="InterPro" id="IPR005818">
    <property type="entry name" value="Histone_H1/H5_H15"/>
</dbReference>
<dbReference type="GO" id="GO:0006334">
    <property type="term" value="P:nucleosome assembly"/>
    <property type="evidence" value="ECO:0007669"/>
    <property type="project" value="InterPro"/>
</dbReference>
<evidence type="ECO:0000256" key="9">
    <source>
        <dbReference type="RuleBase" id="RU003894"/>
    </source>
</evidence>
<evidence type="ECO:0000256" key="5">
    <source>
        <dbReference type="ARBA" id="ARBA00073462"/>
    </source>
</evidence>
<keyword evidence="1 9" id="KW-0158">Chromosome</keyword>
<gene>
    <name evidence="13" type="primary">LOC110205018</name>
</gene>
<dbReference type="GO" id="GO:0005634">
    <property type="term" value="C:nucleus"/>
    <property type="evidence" value="ECO:0007669"/>
    <property type="project" value="UniProtKB-SubCell"/>
</dbReference>
<dbReference type="PRINTS" id="PR00624">
    <property type="entry name" value="HISTONEH5"/>
</dbReference>
<dbReference type="PROSITE" id="PS51504">
    <property type="entry name" value="H15"/>
    <property type="match status" value="1"/>
</dbReference>
<reference evidence="13" key="1">
    <citation type="submission" date="2025-08" db="UniProtKB">
        <authorList>
            <consortium name="RefSeq"/>
        </authorList>
    </citation>
    <scope>IDENTIFICATION</scope>
    <source>
        <tissue evidence="13">Spleen</tissue>
    </source>
</reference>
<keyword evidence="12" id="KW-1185">Reference proteome</keyword>
<protein>
    <recommendedName>
        <fullName evidence="5">Histone H1.8</fullName>
    </recommendedName>
    <alternativeName>
        <fullName evidence="8">Histone H1oo</fullName>
    </alternativeName>
    <alternativeName>
        <fullName evidence="6">Oocyte-specific histone H1</fullName>
    </alternativeName>
    <alternativeName>
        <fullName evidence="7">Oocyte-specific linker histone H1</fullName>
    </alternativeName>
</protein>
<evidence type="ECO:0000313" key="12">
    <source>
        <dbReference type="Proteomes" id="UP000515140"/>
    </source>
</evidence>
<comment type="subcellular location">
    <subcellularLocation>
        <location evidence="9">Nucleus</location>
    </subcellularLocation>
</comment>
<feature type="compositionally biased region" description="Basic and acidic residues" evidence="10">
    <location>
        <begin position="328"/>
        <end position="345"/>
    </location>
</feature>
<dbReference type="InterPro" id="IPR005819">
    <property type="entry name" value="H1/H5"/>
</dbReference>
<evidence type="ECO:0000256" key="2">
    <source>
        <dbReference type="ARBA" id="ARBA00023125"/>
    </source>
</evidence>
<feature type="compositionally biased region" description="Low complexity" evidence="10">
    <location>
        <begin position="297"/>
        <end position="307"/>
    </location>
</feature>
<comment type="function">
    <text evidence="4">May play a key role in the control of gene expression during oogenesis and early embryogenesis, presumably through the perturbation of chromatin structure. Essential for meiotic maturation of germinal vesicle-stage oocytes. The somatic type linker histone H1c is rapidly replaced by H1oo in a donor nucleus transplanted into an oocyte. The greater mobility of H1oo as compared to H1c may contribute to this rapid replacement and increased instability of the embryonic chromatin structure. The rapid replacement of H1c with H1oo may play an important role in nuclear remodeling.</text>
</comment>
<keyword evidence="2 9" id="KW-0238">DNA-binding</keyword>
<evidence type="ECO:0000256" key="7">
    <source>
        <dbReference type="ARBA" id="ARBA00078520"/>
    </source>
</evidence>
<proteinExistence type="inferred from homology"/>
<feature type="region of interest" description="Disordered" evidence="10">
    <location>
        <begin position="160"/>
        <end position="352"/>
    </location>
</feature>
<dbReference type="FunFam" id="1.10.10.10:FF:000393">
    <property type="entry name" value="Oocyte-specific H1 histone"/>
    <property type="match status" value="1"/>
</dbReference>
<dbReference type="GO" id="GO:0030527">
    <property type="term" value="F:structural constituent of chromatin"/>
    <property type="evidence" value="ECO:0007669"/>
    <property type="project" value="InterPro"/>
</dbReference>
<evidence type="ECO:0000256" key="4">
    <source>
        <dbReference type="ARBA" id="ARBA00056213"/>
    </source>
</evidence>
<dbReference type="Proteomes" id="UP000515140">
    <property type="component" value="Unplaced"/>
</dbReference>
<feature type="compositionally biased region" description="Basic residues" evidence="10">
    <location>
        <begin position="232"/>
        <end position="241"/>
    </location>
</feature>
<dbReference type="GO" id="GO:0000786">
    <property type="term" value="C:nucleosome"/>
    <property type="evidence" value="ECO:0007669"/>
    <property type="project" value="InterPro"/>
</dbReference>
<feature type="domain" description="H15" evidence="11">
    <location>
        <begin position="81"/>
        <end position="159"/>
    </location>
</feature>
<dbReference type="CDD" id="cd00073">
    <property type="entry name" value="H15"/>
    <property type="match status" value="1"/>
</dbReference>
<accession>A0A6P5JY74</accession>
<evidence type="ECO:0000256" key="6">
    <source>
        <dbReference type="ARBA" id="ARBA00078404"/>
    </source>
</evidence>
<keyword evidence="3 9" id="KW-0539">Nucleus</keyword>
<evidence type="ECO:0000256" key="10">
    <source>
        <dbReference type="SAM" id="MobiDB-lite"/>
    </source>
</evidence>
<dbReference type="KEGG" id="pcw:110205018"/>
<dbReference type="GeneID" id="110205018"/>
<dbReference type="InParanoid" id="A0A6P5JY74"/>
<dbReference type="AlphaFoldDB" id="A0A6P5JY74"/>
<evidence type="ECO:0000259" key="11">
    <source>
        <dbReference type="PROSITE" id="PS51504"/>
    </source>
</evidence>